<sequence length="32" mass="3715">MVNILQKTFSLKIKNNLQNNPSSYLMNEDGLF</sequence>
<organism evidence="1 2">
    <name type="scientific">Flavobacterium salmonis</name>
    <dbReference type="NCBI Taxonomy" id="2654844"/>
    <lineage>
        <taxon>Bacteria</taxon>
        <taxon>Pseudomonadati</taxon>
        <taxon>Bacteroidota</taxon>
        <taxon>Flavobacteriia</taxon>
        <taxon>Flavobacteriales</taxon>
        <taxon>Flavobacteriaceae</taxon>
        <taxon>Flavobacterium</taxon>
    </lineage>
</organism>
<evidence type="ECO:0000313" key="1">
    <source>
        <dbReference type="EMBL" id="CAD0008202.1"/>
    </source>
</evidence>
<comment type="caution">
    <text evidence="1">The sequence shown here is derived from an EMBL/GenBank/DDBJ whole genome shotgun (WGS) entry which is preliminary data.</text>
</comment>
<proteinExistence type="predicted"/>
<keyword evidence="2" id="KW-1185">Reference proteome</keyword>
<gene>
    <name evidence="1" type="ORF">FLAT13_04243</name>
</gene>
<accession>A0A6V6ZB94</accession>
<dbReference type="EMBL" id="CAIJDP010000087">
    <property type="protein sequence ID" value="CAD0008202.1"/>
    <property type="molecule type" value="Genomic_DNA"/>
</dbReference>
<name>A0A6V6ZB94_9FLAO</name>
<reference evidence="1 2" key="1">
    <citation type="submission" date="2020-06" db="EMBL/GenBank/DDBJ databases">
        <authorList>
            <person name="Criscuolo A."/>
        </authorList>
    </citation>
    <scope>NUCLEOTIDE SEQUENCE [LARGE SCALE GENOMIC DNA]</scope>
    <source>
        <strain evidence="2">CIP 111411</strain>
    </source>
</reference>
<evidence type="ECO:0000313" key="2">
    <source>
        <dbReference type="Proteomes" id="UP000530060"/>
    </source>
</evidence>
<dbReference type="Proteomes" id="UP000530060">
    <property type="component" value="Unassembled WGS sequence"/>
</dbReference>
<protein>
    <submittedName>
        <fullName evidence="1">Uncharacterized protein</fullName>
    </submittedName>
</protein>
<dbReference type="AlphaFoldDB" id="A0A6V6ZB94"/>